<dbReference type="Proteomes" id="UP001152747">
    <property type="component" value="Unassembled WGS sequence"/>
</dbReference>
<keyword evidence="2" id="KW-1185">Reference proteome</keyword>
<organism evidence="1 2">
    <name type="scientific">Caenorhabditis angaria</name>
    <dbReference type="NCBI Taxonomy" id="860376"/>
    <lineage>
        <taxon>Eukaryota</taxon>
        <taxon>Metazoa</taxon>
        <taxon>Ecdysozoa</taxon>
        <taxon>Nematoda</taxon>
        <taxon>Chromadorea</taxon>
        <taxon>Rhabditida</taxon>
        <taxon>Rhabditina</taxon>
        <taxon>Rhabditomorpha</taxon>
        <taxon>Rhabditoidea</taxon>
        <taxon>Rhabditidae</taxon>
        <taxon>Peloderinae</taxon>
        <taxon>Caenorhabditis</taxon>
    </lineage>
</organism>
<gene>
    <name evidence="1" type="ORF">CAMP_LOCUS1919</name>
</gene>
<dbReference type="EMBL" id="CANHGI010000001">
    <property type="protein sequence ID" value="CAI5439282.1"/>
    <property type="molecule type" value="Genomic_DNA"/>
</dbReference>
<sequence length="249" mass="28277">MPQNGAGCQECPKARYIAYNTIKAGETVIEAFTNLLFKEVAYHDRTFIAHNGGRYDLYFILSSIYHKCLGRLSIIAQGRNILSASVDIKNSSKNQSAIRKEQPKALEPKAFGFDEDVKGFFPYFFNLKENYGKVFDSHPPIHFYAPDSYKVEKRMKLEEYLEEVKDEEFDFDKNIMDYCVSDVNVLCRAVCLFIINSKAKLYDINPMEVGITTASYVKFLLTQKCIKNGDIGIISELGFGGVNQSDLAM</sequence>
<dbReference type="PANTHER" id="PTHR33568">
    <property type="entry name" value="DNA POLYMERASE"/>
    <property type="match status" value="1"/>
</dbReference>
<dbReference type="PANTHER" id="PTHR33568:SF3">
    <property type="entry name" value="DNA-DIRECTED DNA POLYMERASE"/>
    <property type="match status" value="1"/>
</dbReference>
<name>A0A9P1MTD6_9PELO</name>
<dbReference type="OrthoDB" id="5871067at2759"/>
<evidence type="ECO:0000313" key="1">
    <source>
        <dbReference type="EMBL" id="CAI5439282.1"/>
    </source>
</evidence>
<dbReference type="SUPFAM" id="SSF53098">
    <property type="entry name" value="Ribonuclease H-like"/>
    <property type="match status" value="1"/>
</dbReference>
<evidence type="ECO:0000313" key="2">
    <source>
        <dbReference type="Proteomes" id="UP001152747"/>
    </source>
</evidence>
<protein>
    <recommendedName>
        <fullName evidence="3">DNA-directed DNA polymerase</fullName>
    </recommendedName>
</protein>
<reference evidence="1" key="1">
    <citation type="submission" date="2022-11" db="EMBL/GenBank/DDBJ databases">
        <authorList>
            <person name="Kikuchi T."/>
        </authorList>
    </citation>
    <scope>NUCLEOTIDE SEQUENCE</scope>
    <source>
        <strain evidence="1">PS1010</strain>
    </source>
</reference>
<dbReference type="AlphaFoldDB" id="A0A9P1MTD6"/>
<dbReference type="InterPro" id="IPR012337">
    <property type="entry name" value="RNaseH-like_sf"/>
</dbReference>
<proteinExistence type="predicted"/>
<evidence type="ECO:0008006" key="3">
    <source>
        <dbReference type="Google" id="ProtNLM"/>
    </source>
</evidence>
<comment type="caution">
    <text evidence="1">The sequence shown here is derived from an EMBL/GenBank/DDBJ whole genome shotgun (WGS) entry which is preliminary data.</text>
</comment>
<accession>A0A9P1MTD6</accession>